<dbReference type="Gene3D" id="3.40.50.2000">
    <property type="entry name" value="Glycogen Phosphorylase B"/>
    <property type="match status" value="2"/>
</dbReference>
<dbReference type="CDD" id="cd03812">
    <property type="entry name" value="GT4_CapH-like"/>
    <property type="match status" value="1"/>
</dbReference>
<dbReference type="Proteomes" id="UP000019275">
    <property type="component" value="Unassembled WGS sequence"/>
</dbReference>
<evidence type="ECO:0000259" key="1">
    <source>
        <dbReference type="Pfam" id="PF00534"/>
    </source>
</evidence>
<evidence type="ECO:0000313" key="2">
    <source>
        <dbReference type="EMBL" id="EWH14034.1"/>
    </source>
</evidence>
<feature type="domain" description="Glycosyl transferase family 1" evidence="1">
    <location>
        <begin position="195"/>
        <end position="314"/>
    </location>
</feature>
<dbReference type="PANTHER" id="PTHR45947:SF3">
    <property type="entry name" value="SULFOQUINOVOSYL TRANSFERASE SQD2"/>
    <property type="match status" value="1"/>
</dbReference>
<sequence length="380" mass="43439">MTPIRVLQVFTTMGRGGAESMIMNYYRNIDRTKVQFDFLVHRQERAAFDDEIEQMGGVIYRMPAINPINPKKYYKALRAFFNTHNTYKIVHSHLNTFSTFPLKIAEEYKIPTRIAHAHIAMDPITLKHTLKSIPNTIEALKKVVKLYVKRTIHKHTTHSFACGKKAGTWLYGKNAQFHIMNNAISAGNFAYDIDKESEFKKNFNIQDKIVLGHIGRFTHQKNHTFLIDILADVLVSNKNYVLVLIGDGPLMQNIIEKAKKLHIFDQILFLGLKTNISELIQMIDVFVFPSLYEGLPVTLVEAQAAGLKILASNNITEEVKLTKDIQFLPITEGTTPWVNALLKLGKITKNKNFDKIVAGNYDIINNSNEIQDFYLTQNKL</sequence>
<dbReference type="InterPro" id="IPR050194">
    <property type="entry name" value="Glycosyltransferase_grp1"/>
</dbReference>
<dbReference type="PANTHER" id="PTHR45947">
    <property type="entry name" value="SULFOQUINOVOSYL TRANSFERASE SQD2"/>
    <property type="match status" value="1"/>
</dbReference>
<dbReference type="SUPFAM" id="SSF53756">
    <property type="entry name" value="UDP-Glycosyltransferase/glycogen phosphorylase"/>
    <property type="match status" value="1"/>
</dbReference>
<accession>A0ABN0RQD3</accession>
<evidence type="ECO:0000313" key="3">
    <source>
        <dbReference type="Proteomes" id="UP000019275"/>
    </source>
</evidence>
<dbReference type="InterPro" id="IPR001296">
    <property type="entry name" value="Glyco_trans_1"/>
</dbReference>
<gene>
    <name evidence="2" type="ORF">KLA_06882</name>
</gene>
<protein>
    <submittedName>
        <fullName evidence="2">Glycosyltransferase</fullName>
    </submittedName>
</protein>
<proteinExistence type="predicted"/>
<organism evidence="2 3">
    <name type="scientific">Cellulophaga geojensis KL-A</name>
    <dbReference type="NCBI Taxonomy" id="1328323"/>
    <lineage>
        <taxon>Bacteria</taxon>
        <taxon>Pseudomonadati</taxon>
        <taxon>Bacteroidota</taxon>
        <taxon>Flavobacteriia</taxon>
        <taxon>Flavobacteriales</taxon>
        <taxon>Flavobacteriaceae</taxon>
        <taxon>Cellulophaga</taxon>
    </lineage>
</organism>
<comment type="caution">
    <text evidence="2">The sequence shown here is derived from an EMBL/GenBank/DDBJ whole genome shotgun (WGS) entry which is preliminary data.</text>
</comment>
<dbReference type="Pfam" id="PF00534">
    <property type="entry name" value="Glycos_transf_1"/>
    <property type="match status" value="1"/>
</dbReference>
<dbReference type="RefSeq" id="WP_034644665.1">
    <property type="nucleotide sequence ID" value="NZ_ARZX01000006.1"/>
</dbReference>
<name>A0ABN0RQD3_9FLAO</name>
<keyword evidence="3" id="KW-1185">Reference proteome</keyword>
<reference evidence="2 3" key="1">
    <citation type="journal article" date="2014" name="Genome Announc.">
        <title>Draft Genome Sequence of the Carrageenan-Degrading Bacterium Cellulophaga sp. Strain KL-A, Isolated from Decaying Marine Algae.</title>
        <authorList>
            <person name="Shan D."/>
            <person name="Ying J."/>
            <person name="Li X."/>
            <person name="Gao Z."/>
            <person name="Wei G."/>
            <person name="Shao Z."/>
        </authorList>
    </citation>
    <scope>NUCLEOTIDE SEQUENCE [LARGE SCALE GENOMIC DNA]</scope>
    <source>
        <strain evidence="2 3">KL-A</strain>
    </source>
</reference>
<dbReference type="EMBL" id="ARZX01000006">
    <property type="protein sequence ID" value="EWH14034.1"/>
    <property type="molecule type" value="Genomic_DNA"/>
</dbReference>